<dbReference type="Pfam" id="PF13646">
    <property type="entry name" value="HEAT_2"/>
    <property type="match status" value="1"/>
</dbReference>
<dbReference type="AlphaFoldDB" id="A0A9X2DXP8"/>
<dbReference type="SUPFAM" id="SSF48371">
    <property type="entry name" value="ARM repeat"/>
    <property type="match status" value="1"/>
</dbReference>
<proteinExistence type="predicted"/>
<feature type="region of interest" description="Disordered" evidence="1">
    <location>
        <begin position="1"/>
        <end position="29"/>
    </location>
</feature>
<dbReference type="RefSeq" id="WP_251945980.1">
    <property type="nucleotide sequence ID" value="NZ_JAMRYM010000049.1"/>
</dbReference>
<organism evidence="2 3">
    <name type="scientific">Rathayibacter rubneri</name>
    <dbReference type="NCBI Taxonomy" id="2950106"/>
    <lineage>
        <taxon>Bacteria</taxon>
        <taxon>Bacillati</taxon>
        <taxon>Actinomycetota</taxon>
        <taxon>Actinomycetes</taxon>
        <taxon>Micrococcales</taxon>
        <taxon>Microbacteriaceae</taxon>
        <taxon>Rathayibacter</taxon>
    </lineage>
</organism>
<sequence length="210" mass="23085">MSDPTQPADRLRAALHAPDASSRLRSAMSAGTRPADEYIPVLIERCRVEPDFGVREMLTWALIRHDPSRTVDLLLPELVSEVPQARSQALHTLSKVGDARAWPALTPALLHDEHLEVALAAWRTAARLAPEHERPALARQLAEHLGDGDRPVQKSLTRALLMLGESAAAPLEAAARSGEEPRRIHALATLRLLADPEEDVEEAFDRARRG</sequence>
<evidence type="ECO:0000256" key="1">
    <source>
        <dbReference type="SAM" id="MobiDB-lite"/>
    </source>
</evidence>
<gene>
    <name evidence="2" type="ORF">NB037_11775</name>
</gene>
<dbReference type="Proteomes" id="UP001155240">
    <property type="component" value="Unassembled WGS sequence"/>
</dbReference>
<dbReference type="InterPro" id="IPR016024">
    <property type="entry name" value="ARM-type_fold"/>
</dbReference>
<name>A0A9X2DXP8_9MICO</name>
<dbReference type="EMBL" id="JAMRYM010000049">
    <property type="protein sequence ID" value="MCM6763097.1"/>
    <property type="molecule type" value="Genomic_DNA"/>
</dbReference>
<dbReference type="Gene3D" id="1.25.10.10">
    <property type="entry name" value="Leucine-rich Repeat Variant"/>
    <property type="match status" value="2"/>
</dbReference>
<protein>
    <submittedName>
        <fullName evidence="2">HEAT repeat domain-containing protein</fullName>
    </submittedName>
</protein>
<reference evidence="2" key="1">
    <citation type="submission" date="2022-06" db="EMBL/GenBank/DDBJ databases">
        <title>Whole genome shotgun sequencing (WGS) of Rathayibacter sp. ZW T2_19, isolated from stored onions (Allium cepa).</title>
        <authorList>
            <person name="Stoll D.A."/>
            <person name="Huch M."/>
        </authorList>
    </citation>
    <scope>NUCLEOTIDE SEQUENCE</scope>
    <source>
        <strain evidence="2">ZW T2_19</strain>
    </source>
</reference>
<accession>A0A9X2DXP8</accession>
<evidence type="ECO:0000313" key="2">
    <source>
        <dbReference type="EMBL" id="MCM6763097.1"/>
    </source>
</evidence>
<evidence type="ECO:0000313" key="3">
    <source>
        <dbReference type="Proteomes" id="UP001155240"/>
    </source>
</evidence>
<comment type="caution">
    <text evidence="2">The sequence shown here is derived from an EMBL/GenBank/DDBJ whole genome shotgun (WGS) entry which is preliminary data.</text>
</comment>
<keyword evidence="3" id="KW-1185">Reference proteome</keyword>
<dbReference type="InterPro" id="IPR011989">
    <property type="entry name" value="ARM-like"/>
</dbReference>